<feature type="domain" description="3-oxo-5-alpha-steroid 4-dehydrogenase C-terminal" evidence="10">
    <location>
        <begin position="108"/>
        <end position="265"/>
    </location>
</feature>
<dbReference type="GO" id="GO:0016627">
    <property type="term" value="F:oxidoreductase activity, acting on the CH-CH group of donors"/>
    <property type="evidence" value="ECO:0007669"/>
    <property type="project" value="InterPro"/>
</dbReference>
<evidence type="ECO:0000256" key="6">
    <source>
        <dbReference type="ARBA" id="ARBA00023002"/>
    </source>
</evidence>
<keyword evidence="5 9" id="KW-1133">Transmembrane helix</keyword>
<comment type="subcellular location">
    <subcellularLocation>
        <location evidence="1">Membrane</location>
        <topology evidence="1">Multi-pass membrane protein</topology>
    </subcellularLocation>
</comment>
<keyword evidence="4 9" id="KW-0812">Transmembrane</keyword>
<evidence type="ECO:0000256" key="1">
    <source>
        <dbReference type="ARBA" id="ARBA00004141"/>
    </source>
</evidence>
<dbReference type="EMBL" id="RRYP01012188">
    <property type="protein sequence ID" value="TNV77276.1"/>
    <property type="molecule type" value="Genomic_DNA"/>
</dbReference>
<feature type="transmembrane region" description="Helical" evidence="9">
    <location>
        <begin position="27"/>
        <end position="46"/>
    </location>
</feature>
<name>A0A8J8NNB7_HALGN</name>
<accession>A0A8J8NNB7</accession>
<keyword evidence="7" id="KW-0443">Lipid metabolism</keyword>
<gene>
    <name evidence="11" type="ORF">FGO68_gene1550</name>
</gene>
<evidence type="ECO:0000256" key="7">
    <source>
        <dbReference type="ARBA" id="ARBA00023098"/>
    </source>
</evidence>
<dbReference type="GO" id="GO:0016020">
    <property type="term" value="C:membrane"/>
    <property type="evidence" value="ECO:0007669"/>
    <property type="project" value="UniProtKB-SubCell"/>
</dbReference>
<feature type="transmembrane region" description="Helical" evidence="9">
    <location>
        <begin position="109"/>
        <end position="129"/>
    </location>
</feature>
<keyword evidence="8 9" id="KW-0472">Membrane</keyword>
<dbReference type="PANTHER" id="PTHR10556">
    <property type="entry name" value="3-OXO-5-ALPHA-STEROID 4-DEHYDROGENASE"/>
    <property type="match status" value="1"/>
</dbReference>
<comment type="caution">
    <text evidence="11">The sequence shown here is derived from an EMBL/GenBank/DDBJ whole genome shotgun (WGS) entry which is preliminary data.</text>
</comment>
<evidence type="ECO:0000256" key="4">
    <source>
        <dbReference type="ARBA" id="ARBA00022692"/>
    </source>
</evidence>
<feature type="transmembrane region" description="Helical" evidence="9">
    <location>
        <begin position="149"/>
        <end position="171"/>
    </location>
</feature>
<comment type="similarity">
    <text evidence="2">Belongs to the steroid 5-alpha reductase family.</text>
</comment>
<evidence type="ECO:0000256" key="5">
    <source>
        <dbReference type="ARBA" id="ARBA00022989"/>
    </source>
</evidence>
<dbReference type="InterPro" id="IPR001104">
    <property type="entry name" value="3-oxo-5_a-steroid_4-DH_C"/>
</dbReference>
<evidence type="ECO:0000256" key="8">
    <source>
        <dbReference type="ARBA" id="ARBA00023136"/>
    </source>
</evidence>
<reference evidence="11" key="1">
    <citation type="submission" date="2019-06" db="EMBL/GenBank/DDBJ databases">
        <authorList>
            <person name="Zheng W."/>
        </authorList>
    </citation>
    <scope>NUCLEOTIDE SEQUENCE</scope>
    <source>
        <strain evidence="11">QDHG01</strain>
    </source>
</reference>
<proteinExistence type="inferred from homology"/>
<dbReference type="GO" id="GO:0042761">
    <property type="term" value="P:very long-chain fatty acid biosynthetic process"/>
    <property type="evidence" value="ECO:0007669"/>
    <property type="project" value="TreeGrafter"/>
</dbReference>
<evidence type="ECO:0000256" key="3">
    <source>
        <dbReference type="ARBA" id="ARBA00022516"/>
    </source>
</evidence>
<evidence type="ECO:0000259" key="10">
    <source>
        <dbReference type="Pfam" id="PF02544"/>
    </source>
</evidence>
<evidence type="ECO:0000256" key="2">
    <source>
        <dbReference type="ARBA" id="ARBA00007742"/>
    </source>
</evidence>
<dbReference type="OrthoDB" id="540503at2759"/>
<keyword evidence="3" id="KW-0444">Lipid biosynthesis</keyword>
<evidence type="ECO:0000313" key="11">
    <source>
        <dbReference type="EMBL" id="TNV77276.1"/>
    </source>
</evidence>
<dbReference type="AlphaFoldDB" id="A0A8J8NNB7"/>
<feature type="transmembrane region" description="Helical" evidence="9">
    <location>
        <begin position="216"/>
        <end position="235"/>
    </location>
</feature>
<dbReference type="InterPro" id="IPR039357">
    <property type="entry name" value="SRD5A/TECR"/>
</dbReference>
<dbReference type="Pfam" id="PF02544">
    <property type="entry name" value="Steroid_dh"/>
    <property type="match status" value="1"/>
</dbReference>
<sequence length="265" mass="31180">MTLNDYDVKPGDTLYVQDRGTQVSYRLAQILINIGPVISFTLFWAYRLEIYSFCLGENHVGDEENLVHFKPTLAQDVAIKMALCHFMKRILECTFVHFYSKPTKSLSNLVLELGYFWLFFGTVVPFYLFHPHYQADGFFTQVLHLPQGTVSYIYHFLTAVFGLAEMMNLLCHIHLKSFRKGDHDYTRGIPRLHGYQAVSCANYFWEFLAWVTFALVAQTLASFLFVSACFFRMNFRAHRKHHRYIAQFKNLYPADERCYFIPYLF</sequence>
<dbReference type="PROSITE" id="PS50244">
    <property type="entry name" value="S5A_REDUCTASE"/>
    <property type="match status" value="1"/>
</dbReference>
<evidence type="ECO:0000256" key="9">
    <source>
        <dbReference type="SAM" id="Phobius"/>
    </source>
</evidence>
<protein>
    <recommendedName>
        <fullName evidence="10">3-oxo-5-alpha-steroid 4-dehydrogenase C-terminal domain-containing protein</fullName>
    </recommendedName>
</protein>
<evidence type="ECO:0000313" key="12">
    <source>
        <dbReference type="Proteomes" id="UP000785679"/>
    </source>
</evidence>
<dbReference type="Proteomes" id="UP000785679">
    <property type="component" value="Unassembled WGS sequence"/>
</dbReference>
<keyword evidence="6" id="KW-0560">Oxidoreductase</keyword>
<organism evidence="11 12">
    <name type="scientific">Halteria grandinella</name>
    <dbReference type="NCBI Taxonomy" id="5974"/>
    <lineage>
        <taxon>Eukaryota</taxon>
        <taxon>Sar</taxon>
        <taxon>Alveolata</taxon>
        <taxon>Ciliophora</taxon>
        <taxon>Intramacronucleata</taxon>
        <taxon>Spirotrichea</taxon>
        <taxon>Stichotrichia</taxon>
        <taxon>Sporadotrichida</taxon>
        <taxon>Halteriidae</taxon>
        <taxon>Halteria</taxon>
    </lineage>
</organism>
<dbReference type="PANTHER" id="PTHR10556:SF28">
    <property type="entry name" value="VERY-LONG-CHAIN ENOYL-COA REDUCTASE"/>
    <property type="match status" value="1"/>
</dbReference>
<keyword evidence="12" id="KW-1185">Reference proteome</keyword>